<protein>
    <recommendedName>
        <fullName evidence="4">Membrane protein YkvI</fullName>
    </recommendedName>
</protein>
<proteinExistence type="predicted"/>
<feature type="transmembrane region" description="Helical" evidence="1">
    <location>
        <begin position="112"/>
        <end position="133"/>
    </location>
</feature>
<sequence>MKKSIQIAGAFIGVIVGAGFASGQEILQFFTSFGWMGVFGAVIATVLFAFLGMSLTQLGSRLQTNSHKEVIYFICGRYLGLAVDFIISFFLFGVAVVMLAGSGSIFEEQFGIPHIVGSFIMTILTIATVCLNIQKVISIIGIVTPFLLLMVIILGGYSFATMDIEFSQVQQLAKAQTPAVSNWFMGALLYVSYNIAAGAAMLTVMGGTTKNEKQAGLGGILGGLGLGLLIILMNLSMLVKIDVIEGSEMPILALANEISPVFGIVMFIVLLGMIYNTAVGMLYAFTARFVKRESNQFNLYVSIFGIAAFGASFIGFITLVSTVYPLTGYLGFVLIAAILYSWIIKKRKATHNDSEINMTQ</sequence>
<evidence type="ECO:0000313" key="2">
    <source>
        <dbReference type="EMBL" id="TCJ02283.1"/>
    </source>
</evidence>
<dbReference type="STRING" id="1742358.GCA_001439605_00209"/>
<comment type="caution">
    <text evidence="2">The sequence shown here is derived from an EMBL/GenBank/DDBJ whole genome shotgun (WGS) entry which is preliminary data.</text>
</comment>
<reference evidence="2 3" key="1">
    <citation type="submission" date="2019-03" db="EMBL/GenBank/DDBJ databases">
        <authorList>
            <person name="Jensen L."/>
            <person name="Storgaard J."/>
            <person name="Sulaj E."/>
            <person name="Schramm A."/>
            <person name="Marshall I.P.G."/>
        </authorList>
    </citation>
    <scope>NUCLEOTIDE SEQUENCE [LARGE SCALE GENOMIC DNA]</scope>
    <source>
        <strain evidence="2 3">2017H2G3</strain>
    </source>
</reference>
<organism evidence="2 3">
    <name type="scientific">Cytobacillus praedii</name>
    <dbReference type="NCBI Taxonomy" id="1742358"/>
    <lineage>
        <taxon>Bacteria</taxon>
        <taxon>Bacillati</taxon>
        <taxon>Bacillota</taxon>
        <taxon>Bacilli</taxon>
        <taxon>Bacillales</taxon>
        <taxon>Bacillaceae</taxon>
        <taxon>Cytobacillus</taxon>
    </lineage>
</organism>
<keyword evidence="1" id="KW-1133">Transmembrane helix</keyword>
<keyword evidence="1" id="KW-0472">Membrane</keyword>
<evidence type="ECO:0008006" key="4">
    <source>
        <dbReference type="Google" id="ProtNLM"/>
    </source>
</evidence>
<accession>A0A4R1AQN4</accession>
<feature type="transmembrane region" description="Helical" evidence="1">
    <location>
        <begin position="180"/>
        <end position="205"/>
    </location>
</feature>
<dbReference type="AlphaFoldDB" id="A0A4R1AQN4"/>
<feature type="transmembrane region" description="Helical" evidence="1">
    <location>
        <begin position="78"/>
        <end position="100"/>
    </location>
</feature>
<feature type="transmembrane region" description="Helical" evidence="1">
    <location>
        <begin position="297"/>
        <end position="320"/>
    </location>
</feature>
<feature type="transmembrane region" description="Helical" evidence="1">
    <location>
        <begin position="217"/>
        <end position="241"/>
    </location>
</feature>
<gene>
    <name evidence="2" type="ORF">E0Y62_20230</name>
</gene>
<dbReference type="RefSeq" id="WP_057762741.1">
    <property type="nucleotide sequence ID" value="NZ_LMBX01000005.1"/>
</dbReference>
<feature type="transmembrane region" description="Helical" evidence="1">
    <location>
        <begin position="33"/>
        <end position="58"/>
    </location>
</feature>
<dbReference type="OrthoDB" id="4424890at2"/>
<name>A0A4R1AQN4_9BACI</name>
<evidence type="ECO:0000313" key="3">
    <source>
        <dbReference type="Proteomes" id="UP000293846"/>
    </source>
</evidence>
<feature type="transmembrane region" description="Helical" evidence="1">
    <location>
        <begin position="326"/>
        <end position="344"/>
    </location>
</feature>
<keyword evidence="3" id="KW-1185">Reference proteome</keyword>
<dbReference type="PANTHER" id="PTHR37814">
    <property type="entry name" value="CONSERVED MEMBRANE PROTEIN"/>
    <property type="match status" value="1"/>
</dbReference>
<dbReference type="PANTHER" id="PTHR37814:SF1">
    <property type="entry name" value="MEMBRANE PROTEIN"/>
    <property type="match status" value="1"/>
</dbReference>
<dbReference type="InterPro" id="IPR038728">
    <property type="entry name" value="YkvI-like"/>
</dbReference>
<feature type="transmembrane region" description="Helical" evidence="1">
    <location>
        <begin position="261"/>
        <end position="285"/>
    </location>
</feature>
<feature type="transmembrane region" description="Helical" evidence="1">
    <location>
        <begin position="140"/>
        <end position="160"/>
    </location>
</feature>
<dbReference type="Proteomes" id="UP000293846">
    <property type="component" value="Unassembled WGS sequence"/>
</dbReference>
<evidence type="ECO:0000256" key="1">
    <source>
        <dbReference type="SAM" id="Phobius"/>
    </source>
</evidence>
<dbReference type="EMBL" id="SJTH01000036">
    <property type="protein sequence ID" value="TCJ02283.1"/>
    <property type="molecule type" value="Genomic_DNA"/>
</dbReference>
<keyword evidence="1" id="KW-0812">Transmembrane</keyword>